<name>A0ABR1J7T0_9AGAR</name>
<dbReference type="Proteomes" id="UP001498398">
    <property type="component" value="Unassembled WGS sequence"/>
</dbReference>
<accession>A0ABR1J7T0</accession>
<organism evidence="1 2">
    <name type="scientific">Marasmiellus scandens</name>
    <dbReference type="NCBI Taxonomy" id="2682957"/>
    <lineage>
        <taxon>Eukaryota</taxon>
        <taxon>Fungi</taxon>
        <taxon>Dikarya</taxon>
        <taxon>Basidiomycota</taxon>
        <taxon>Agaricomycotina</taxon>
        <taxon>Agaricomycetes</taxon>
        <taxon>Agaricomycetidae</taxon>
        <taxon>Agaricales</taxon>
        <taxon>Marasmiineae</taxon>
        <taxon>Omphalotaceae</taxon>
        <taxon>Marasmiellus</taxon>
    </lineage>
</organism>
<evidence type="ECO:0000313" key="2">
    <source>
        <dbReference type="Proteomes" id="UP001498398"/>
    </source>
</evidence>
<gene>
    <name evidence="1" type="ORF">VKT23_013514</name>
</gene>
<protein>
    <recommendedName>
        <fullName evidence="3">F-box domain-containing protein</fullName>
    </recommendedName>
</protein>
<sequence>MSPTSGSQLEISEILKNPQSTVLDLPPELEREIFELTAKTYRGTAVKLALVARKTQVWMERLLYHSIILDSAEQIRRFLCTIAARPAAFFAEYVKRLYLTTWVELDTTLRLLSVCTGITHLTSWAGPETPTPKEPLPVNHHTRPTSLLSALSLRTSYSYSSLQRMSMKLEALVVNIQPVVSHTSVLTNITNTLLSPHGSIARPSTPTIDFSHPIFLQLTHLDVVCPPFFSLTTFRSTFSPNKIPITHHATPYSARSPNPLTFRVDWNGIFKLPKLRHLSFGDLYNPAPAWIEDHAIRRDIEANHAYLTYLLPFFLERCEKLETLVVITNEDEVLDDIDEAFEAFERFTQASRTSRSAAYIESNPFRFSEQDREEKRGAKWDPRLVVVSEFHPCKSLPEYWDGVRWGGADFWNLTEGMAKTQKHSHI</sequence>
<evidence type="ECO:0000313" key="1">
    <source>
        <dbReference type="EMBL" id="KAK7448783.1"/>
    </source>
</evidence>
<comment type="caution">
    <text evidence="1">The sequence shown here is derived from an EMBL/GenBank/DDBJ whole genome shotgun (WGS) entry which is preliminary data.</text>
</comment>
<dbReference type="EMBL" id="JBANRG010000037">
    <property type="protein sequence ID" value="KAK7448783.1"/>
    <property type="molecule type" value="Genomic_DNA"/>
</dbReference>
<proteinExistence type="predicted"/>
<reference evidence="1 2" key="1">
    <citation type="submission" date="2024-01" db="EMBL/GenBank/DDBJ databases">
        <title>A draft genome for the cacao thread blight pathogen Marasmiellus scandens.</title>
        <authorList>
            <person name="Baruah I.K."/>
            <person name="Leung J."/>
            <person name="Bukari Y."/>
            <person name="Amoako-Attah I."/>
            <person name="Meinhardt L.W."/>
            <person name="Bailey B.A."/>
            <person name="Cohen S.P."/>
        </authorList>
    </citation>
    <scope>NUCLEOTIDE SEQUENCE [LARGE SCALE GENOMIC DNA]</scope>
    <source>
        <strain evidence="1 2">GH-19</strain>
    </source>
</reference>
<evidence type="ECO:0008006" key="3">
    <source>
        <dbReference type="Google" id="ProtNLM"/>
    </source>
</evidence>
<keyword evidence="2" id="KW-1185">Reference proteome</keyword>